<protein>
    <submittedName>
        <fullName evidence="1">Uncharacterized protein</fullName>
    </submittedName>
</protein>
<evidence type="ECO:0000313" key="1">
    <source>
        <dbReference type="EMBL" id="KAK8895634.1"/>
    </source>
</evidence>
<gene>
    <name evidence="1" type="ORF">M9Y10_024104</name>
</gene>
<organism evidence="1 2">
    <name type="scientific">Tritrichomonas musculus</name>
    <dbReference type="NCBI Taxonomy" id="1915356"/>
    <lineage>
        <taxon>Eukaryota</taxon>
        <taxon>Metamonada</taxon>
        <taxon>Parabasalia</taxon>
        <taxon>Tritrichomonadida</taxon>
        <taxon>Tritrichomonadidae</taxon>
        <taxon>Tritrichomonas</taxon>
    </lineage>
</organism>
<name>A0ABR2KWY7_9EUKA</name>
<keyword evidence="2" id="KW-1185">Reference proteome</keyword>
<comment type="caution">
    <text evidence="1">The sequence shown here is derived from an EMBL/GenBank/DDBJ whole genome shotgun (WGS) entry which is preliminary data.</text>
</comment>
<sequence>MNLYKTNENPELIRNISLEPKNVHGETLQYIIKNFSNFENLPSFNEILNLGSKLISFVDDAQADDFNILFINDFFQQLITFVRNGSKPIVYGYCVDALNLILENSEAEEYIQPFLEPSFAYFVLIAATYIDSNEQSPISPIIYSSQKLIYSKLLQVLLNIFRKKIDIFYKFKPSFIFQRICDLYQRDINLSASNKALEFLFCLLSQKDLILIIEHLKPIFEMVSKYFNFLFKYTQQKIQLSLDAFPITLPPMNCNACSAKFDDFSKMCQLMIKLAQKDLDHFYQSVSIYNLFSLISFSNQICSCSLIDLLIYILSLPNVPVEFPNSIIWEKVDQAIEYFNAIRSNDSDFIIKICDLIEALIPYKGIQPAQLNDLIQIIKNGSYRMQQKALCTICNLFLKYPDQLFQLKFQAHLNDCVLFAIFDSFESAEDQSFIKLLLHTLLKIIEYFQSKKIKEPVLAIQEFCTDEYFFNIFDKQNYEEIKPYQNIILEALNANPC</sequence>
<dbReference type="InterPro" id="IPR016024">
    <property type="entry name" value="ARM-type_fold"/>
</dbReference>
<dbReference type="Proteomes" id="UP001470230">
    <property type="component" value="Unassembled WGS sequence"/>
</dbReference>
<evidence type="ECO:0000313" key="2">
    <source>
        <dbReference type="Proteomes" id="UP001470230"/>
    </source>
</evidence>
<dbReference type="SUPFAM" id="SSF48371">
    <property type="entry name" value="ARM repeat"/>
    <property type="match status" value="1"/>
</dbReference>
<reference evidence="1 2" key="1">
    <citation type="submission" date="2024-04" db="EMBL/GenBank/DDBJ databases">
        <title>Tritrichomonas musculus Genome.</title>
        <authorList>
            <person name="Alves-Ferreira E."/>
            <person name="Grigg M."/>
            <person name="Lorenzi H."/>
            <person name="Galac M."/>
        </authorList>
    </citation>
    <scope>NUCLEOTIDE SEQUENCE [LARGE SCALE GENOMIC DNA]</scope>
    <source>
        <strain evidence="1 2">EAF2021</strain>
    </source>
</reference>
<dbReference type="EMBL" id="JAPFFF010000003">
    <property type="protein sequence ID" value="KAK8895634.1"/>
    <property type="molecule type" value="Genomic_DNA"/>
</dbReference>
<proteinExistence type="predicted"/>
<accession>A0ABR2KWY7</accession>